<dbReference type="EMBL" id="LR590484">
    <property type="protein sequence ID" value="VTR28792.1"/>
    <property type="molecule type" value="Genomic_DNA"/>
</dbReference>
<sequence>MNFLNFLKGTNGLRQIDVSEDEDFIDLQLVIVRYWKDEDHNHTIQAKGLWGKQTVGVEIGIRHDMKLGIVNTEVDRKRFYKEGIWFRSIGELSDNFTKALSTMFKAESTDSRMCSSVASLAFVLSGHPEYFEEDYIKTKVFFDQANEKQQYAEWYINIDLKNKILELREKDPQYRKNIINILTNA</sequence>
<dbReference type="RefSeq" id="WP_037533347.1">
    <property type="nucleotide sequence ID" value="NZ_CP141191.1"/>
</dbReference>
<evidence type="ECO:0000313" key="2">
    <source>
        <dbReference type="Proteomes" id="UP000308196"/>
    </source>
</evidence>
<proteinExistence type="predicted"/>
<dbReference type="KEGG" id="stha:NCTC11429_00278"/>
<name>A0A4U9UBJ4_9SPHI</name>
<evidence type="ECO:0000313" key="1">
    <source>
        <dbReference type="EMBL" id="VTR28792.1"/>
    </source>
</evidence>
<dbReference type="STRING" id="1123265.GCA_000686625_03331"/>
<accession>A0A4U9UBJ4</accession>
<gene>
    <name evidence="1" type="ORF">NCTC11429_00278</name>
</gene>
<dbReference type="Proteomes" id="UP000308196">
    <property type="component" value="Chromosome"/>
</dbReference>
<dbReference type="AlphaFoldDB" id="A0A4U9UBJ4"/>
<organism evidence="1 2">
    <name type="scientific">Sphingobacterium thalpophilum</name>
    <dbReference type="NCBI Taxonomy" id="259"/>
    <lineage>
        <taxon>Bacteria</taxon>
        <taxon>Pseudomonadati</taxon>
        <taxon>Bacteroidota</taxon>
        <taxon>Sphingobacteriia</taxon>
        <taxon>Sphingobacteriales</taxon>
        <taxon>Sphingobacteriaceae</taxon>
        <taxon>Sphingobacterium</taxon>
    </lineage>
</organism>
<protein>
    <submittedName>
        <fullName evidence="1">Uncharacterized protein</fullName>
    </submittedName>
</protein>
<dbReference type="GeneID" id="78465848"/>
<reference evidence="1 2" key="1">
    <citation type="submission" date="2019-05" db="EMBL/GenBank/DDBJ databases">
        <authorList>
            <consortium name="Pathogen Informatics"/>
        </authorList>
    </citation>
    <scope>NUCLEOTIDE SEQUENCE [LARGE SCALE GENOMIC DNA]</scope>
    <source>
        <strain evidence="1 2">NCTC11429</strain>
    </source>
</reference>